<dbReference type="InterPro" id="IPR014001">
    <property type="entry name" value="Helicase_ATP-bd"/>
</dbReference>
<dbReference type="InterPro" id="IPR001650">
    <property type="entry name" value="Helicase_C-like"/>
</dbReference>
<feature type="domain" description="Helicase ATP-binding" evidence="16">
    <location>
        <begin position="376"/>
        <end position="540"/>
    </location>
</feature>
<comment type="catalytic activity">
    <reaction evidence="12 15">
        <text>Couples ATP hydrolysis with the unwinding of duplex DNA by translocating in the 3'-5' direction.</text>
        <dbReference type="EC" id="5.6.2.4"/>
    </reaction>
</comment>
<keyword evidence="19" id="KW-1185">Reference proteome</keyword>
<dbReference type="PANTHER" id="PTHR47964:SF1">
    <property type="entry name" value="ATP-DEPENDENT DNA HELICASE HOMOLOG RECG, CHLOROPLASTIC"/>
    <property type="match status" value="1"/>
</dbReference>
<dbReference type="EMBL" id="CP001825">
    <property type="protein sequence ID" value="ACZ42556.1"/>
    <property type="molecule type" value="Genomic_DNA"/>
</dbReference>
<dbReference type="InterPro" id="IPR027417">
    <property type="entry name" value="P-loop_NTPase"/>
</dbReference>
<dbReference type="InterPro" id="IPR033454">
    <property type="entry name" value="RecG_wedge"/>
</dbReference>
<comment type="function">
    <text evidence="15">Plays a critical role in recombination and DNA repair. Helps process Holliday junction intermediates to mature products by catalyzing branch migration. Has replication fork regression activity, unwinds stalled or blocked replication forks to make a HJ that can be resolved. Has a DNA unwinding activity characteristic of a DNA helicase with 3'-5' polarity.</text>
</comment>
<dbReference type="GO" id="GO:0005524">
    <property type="term" value="F:ATP binding"/>
    <property type="evidence" value="ECO:0007669"/>
    <property type="project" value="UniProtKB-KW"/>
</dbReference>
<accession>D1CCP1</accession>
<evidence type="ECO:0000256" key="5">
    <source>
        <dbReference type="ARBA" id="ARBA00022801"/>
    </source>
</evidence>
<dbReference type="KEGG" id="ttr:Tter_1650"/>
<dbReference type="SUPFAM" id="SSF52540">
    <property type="entry name" value="P-loop containing nucleoside triphosphate hydrolases"/>
    <property type="match status" value="2"/>
</dbReference>
<gene>
    <name evidence="18" type="ordered locus">Tter_1650</name>
</gene>
<evidence type="ECO:0000256" key="8">
    <source>
        <dbReference type="ARBA" id="ARBA00023125"/>
    </source>
</evidence>
<dbReference type="Pfam" id="PF19833">
    <property type="entry name" value="RecG_dom3_C"/>
    <property type="match status" value="1"/>
</dbReference>
<dbReference type="GO" id="GO:0043138">
    <property type="term" value="F:3'-5' DNA helicase activity"/>
    <property type="evidence" value="ECO:0007669"/>
    <property type="project" value="UniProtKB-EC"/>
</dbReference>
<dbReference type="Pfam" id="PF00271">
    <property type="entry name" value="Helicase_C"/>
    <property type="match status" value="1"/>
</dbReference>
<comment type="similarity">
    <text evidence="1 15">Belongs to the helicase family. RecG subfamily.</text>
</comment>
<dbReference type="GO" id="GO:0006281">
    <property type="term" value="P:DNA repair"/>
    <property type="evidence" value="ECO:0007669"/>
    <property type="project" value="UniProtKB-UniRule"/>
</dbReference>
<dbReference type="PROSITE" id="PS51192">
    <property type="entry name" value="HELICASE_ATP_BIND_1"/>
    <property type="match status" value="1"/>
</dbReference>
<organism evidence="18 19">
    <name type="scientific">Thermobaculum terrenum (strain ATCC BAA-798 / CCMEE 7001 / YNP1)</name>
    <dbReference type="NCBI Taxonomy" id="525904"/>
    <lineage>
        <taxon>Bacteria</taxon>
        <taxon>Bacillati</taxon>
        <taxon>Chloroflexota</taxon>
        <taxon>Chloroflexia</taxon>
        <taxon>Candidatus Thermobaculales</taxon>
        <taxon>Candidatus Thermobaculaceae</taxon>
        <taxon>Thermobaculum</taxon>
    </lineage>
</organism>
<dbReference type="GO" id="GO:0006310">
    <property type="term" value="P:DNA recombination"/>
    <property type="evidence" value="ECO:0007669"/>
    <property type="project" value="UniProtKB-UniRule"/>
</dbReference>
<evidence type="ECO:0000256" key="6">
    <source>
        <dbReference type="ARBA" id="ARBA00022806"/>
    </source>
</evidence>
<reference evidence="19" key="1">
    <citation type="journal article" date="2010" name="Stand. Genomic Sci.">
        <title>Complete genome sequence of 'Thermobaculum terrenum' type strain (YNP1).</title>
        <authorList>
            <person name="Kiss H."/>
            <person name="Cleland D."/>
            <person name="Lapidus A."/>
            <person name="Lucas S."/>
            <person name="Glavina Del Rio T."/>
            <person name="Nolan M."/>
            <person name="Tice H."/>
            <person name="Han C."/>
            <person name="Goodwin L."/>
            <person name="Pitluck S."/>
            <person name="Liolios K."/>
            <person name="Ivanova N."/>
            <person name="Mavromatis K."/>
            <person name="Ovchinnikova G."/>
            <person name="Pati A."/>
            <person name="Chen A."/>
            <person name="Palaniappan K."/>
            <person name="Land M."/>
            <person name="Hauser L."/>
            <person name="Chang Y."/>
            <person name="Jeffries C."/>
            <person name="Lu M."/>
            <person name="Brettin T."/>
            <person name="Detter J."/>
            <person name="Goker M."/>
            <person name="Tindall B."/>
            <person name="Beck B."/>
            <person name="McDermott T."/>
            <person name="Woyke T."/>
            <person name="Bristow J."/>
            <person name="Eisen J."/>
            <person name="Markowitz V."/>
            <person name="Hugenholtz P."/>
            <person name="Kyrpides N."/>
            <person name="Klenk H."/>
            <person name="Cheng J."/>
        </authorList>
    </citation>
    <scope>NUCLEOTIDE SEQUENCE [LARGE SCALE GENOMIC DNA]</scope>
    <source>
        <strain evidence="19">ATCC BAA-798 / YNP1</strain>
    </source>
</reference>
<dbReference type="SMART" id="SM00487">
    <property type="entry name" value="DEXDc"/>
    <property type="match status" value="1"/>
</dbReference>
<evidence type="ECO:0000256" key="13">
    <source>
        <dbReference type="ARBA" id="ARBA00034808"/>
    </source>
</evidence>
<evidence type="ECO:0000256" key="4">
    <source>
        <dbReference type="ARBA" id="ARBA00022763"/>
    </source>
</evidence>
<dbReference type="NCBIfam" id="NF008168">
    <property type="entry name" value="PRK10917.2-2"/>
    <property type="match status" value="1"/>
</dbReference>
<evidence type="ECO:0000259" key="16">
    <source>
        <dbReference type="PROSITE" id="PS51192"/>
    </source>
</evidence>
<dbReference type="SUPFAM" id="SSF50249">
    <property type="entry name" value="Nucleic acid-binding proteins"/>
    <property type="match status" value="1"/>
</dbReference>
<dbReference type="SMART" id="SM00490">
    <property type="entry name" value="HELICc"/>
    <property type="match status" value="1"/>
</dbReference>
<dbReference type="InterPro" id="IPR011545">
    <property type="entry name" value="DEAD/DEAH_box_helicase_dom"/>
</dbReference>
<dbReference type="Proteomes" id="UP000000323">
    <property type="component" value="Chromosome 1"/>
</dbReference>
<dbReference type="InterPro" id="IPR004609">
    <property type="entry name" value="ATP-dep_DNA_helicase_RecG"/>
</dbReference>
<evidence type="ECO:0000313" key="19">
    <source>
        <dbReference type="Proteomes" id="UP000000323"/>
    </source>
</evidence>
<keyword evidence="3 15" id="KW-0547">Nucleotide-binding</keyword>
<evidence type="ECO:0000256" key="7">
    <source>
        <dbReference type="ARBA" id="ARBA00022840"/>
    </source>
</evidence>
<keyword evidence="9 15" id="KW-0233">DNA recombination</keyword>
<dbReference type="InterPro" id="IPR047112">
    <property type="entry name" value="RecG/Mfd"/>
</dbReference>
<dbReference type="EC" id="5.6.2.4" evidence="13 15"/>
<comment type="catalytic activity">
    <reaction evidence="14 15">
        <text>ATP + H2O = ADP + phosphate + H(+)</text>
        <dbReference type="Rhea" id="RHEA:13065"/>
        <dbReference type="ChEBI" id="CHEBI:15377"/>
        <dbReference type="ChEBI" id="CHEBI:15378"/>
        <dbReference type="ChEBI" id="CHEBI:30616"/>
        <dbReference type="ChEBI" id="CHEBI:43474"/>
        <dbReference type="ChEBI" id="CHEBI:456216"/>
        <dbReference type="EC" id="5.6.2.4"/>
    </reaction>
</comment>
<protein>
    <recommendedName>
        <fullName evidence="2 15">ATP-dependent DNA helicase RecG</fullName>
        <ecNumber evidence="13 15">5.6.2.4</ecNumber>
    </recommendedName>
</protein>
<dbReference type="PROSITE" id="PS51194">
    <property type="entry name" value="HELICASE_CTER"/>
    <property type="match status" value="1"/>
</dbReference>
<feature type="domain" description="Helicase C-terminal" evidence="17">
    <location>
        <begin position="559"/>
        <end position="719"/>
    </location>
</feature>
<dbReference type="GO" id="GO:0003677">
    <property type="term" value="F:DNA binding"/>
    <property type="evidence" value="ECO:0007669"/>
    <property type="project" value="UniProtKB-KW"/>
</dbReference>
<dbReference type="STRING" id="525904.Tter_1650"/>
<evidence type="ECO:0000256" key="15">
    <source>
        <dbReference type="RuleBase" id="RU363016"/>
    </source>
</evidence>
<dbReference type="Pfam" id="PF17191">
    <property type="entry name" value="RecG_wedge"/>
    <property type="match status" value="1"/>
</dbReference>
<evidence type="ECO:0000259" key="17">
    <source>
        <dbReference type="PROSITE" id="PS51194"/>
    </source>
</evidence>
<keyword evidence="8" id="KW-0238">DNA-binding</keyword>
<dbReference type="InterPro" id="IPR012340">
    <property type="entry name" value="NA-bd_OB-fold"/>
</dbReference>
<dbReference type="Pfam" id="PF00270">
    <property type="entry name" value="DEAD"/>
    <property type="match status" value="1"/>
</dbReference>
<evidence type="ECO:0000256" key="1">
    <source>
        <dbReference type="ARBA" id="ARBA00007504"/>
    </source>
</evidence>
<keyword evidence="11" id="KW-0413">Isomerase</keyword>
<dbReference type="OrthoDB" id="9804325at2"/>
<evidence type="ECO:0000256" key="10">
    <source>
        <dbReference type="ARBA" id="ARBA00023204"/>
    </source>
</evidence>
<dbReference type="eggNOG" id="COG1200">
    <property type="taxonomic scope" value="Bacteria"/>
</dbReference>
<keyword evidence="6 15" id="KW-0347">Helicase</keyword>
<evidence type="ECO:0000256" key="14">
    <source>
        <dbReference type="ARBA" id="ARBA00048988"/>
    </source>
</evidence>
<keyword evidence="5 15" id="KW-0378">Hydrolase</keyword>
<evidence type="ECO:0000313" key="18">
    <source>
        <dbReference type="EMBL" id="ACZ42556.1"/>
    </source>
</evidence>
<dbReference type="InterPro" id="IPR045562">
    <property type="entry name" value="RecG_dom3_C"/>
</dbReference>
<evidence type="ECO:0000256" key="12">
    <source>
        <dbReference type="ARBA" id="ARBA00034617"/>
    </source>
</evidence>
<dbReference type="Gene3D" id="3.40.50.300">
    <property type="entry name" value="P-loop containing nucleotide triphosphate hydrolases"/>
    <property type="match status" value="2"/>
</dbReference>
<dbReference type="NCBIfam" id="TIGR00643">
    <property type="entry name" value="recG"/>
    <property type="match status" value="1"/>
</dbReference>
<dbReference type="NCBIfam" id="NF008165">
    <property type="entry name" value="PRK10917.1-3"/>
    <property type="match status" value="1"/>
</dbReference>
<dbReference type="HOGENOM" id="CLU_005122_7_1_0"/>
<dbReference type="GO" id="GO:0016887">
    <property type="term" value="F:ATP hydrolysis activity"/>
    <property type="evidence" value="ECO:0007669"/>
    <property type="project" value="RHEA"/>
</dbReference>
<sequence>MKTEELAAKLKNILLLEQRRGYNNKAVLGGVEAFIQKTVLPQASDDDPQAKRILKASEKLLGYSTCAPEERSTKVKEALDLLDGKASSVFPLPNIRQAPSRSVPDLEKPISSMPGVGQRRAALFGRLGIHLIRDALEYYPREYHDRSNLRKIAELQFGNTETFIAKVKEVSVRKLSNNLNLLTARLQDETGFIDATWFSRGFVRRDLEPGMEIIVTGKVGQFLGKLKVESPEYEHLDKSLLHSGRIVPIYRSTEGLNNKLLRSVIHDIVAYHSVRIEDHLPQHLIDELSLLDLGDALYQIHFPDSWDQLEAARRRLAFDEFLEIQLGALMKQAVRRRSKGALALDVRKPQIGEFLTNLPFRLTGAQERVIQEIMHDLESDVPMNRLLQGDVGSGKTVVAASALITAFANGYQGAIMAPTEILAEQHYKGISRLVSVLGEDAPKVSLLTGSIKGKERDDLYQAVEQGEIDILIGTHALIQEGVRFNNLAVCVVDEQHRFGVEQRAALRAKGVNPHLLVMTATPIPRSLALTIYGDLDLSVLDEMPPGRQPIQTFALTPEQRSWAYNFLREEVERGRQAYIICPLVEESEKIEAKAAIEEYERLQKYVFPDLRLGLLHGRMKPREKDEVMERFRLGELQVLVSTAVVEVGIDVPNATVMLIEGADRFGLAQLHQFRGRVGRGTEKSYCLLLSDSPSEDARKRLEIVQECSDGFVLAEEDLKMRGPGEFYGIRQSGQINLKVAKLSDFGLLEETRKIAAELLEDDPDLRHYPKLRSRVVERMKTLSEAN</sequence>
<name>D1CCP1_THET1</name>
<keyword evidence="4 15" id="KW-0227">DNA damage</keyword>
<dbReference type="Gene3D" id="2.40.50.140">
    <property type="entry name" value="Nucleic acid-binding proteins"/>
    <property type="match status" value="1"/>
</dbReference>
<keyword evidence="7 15" id="KW-0067">ATP-binding</keyword>
<evidence type="ECO:0000256" key="2">
    <source>
        <dbReference type="ARBA" id="ARBA00017846"/>
    </source>
</evidence>
<evidence type="ECO:0000256" key="9">
    <source>
        <dbReference type="ARBA" id="ARBA00023172"/>
    </source>
</evidence>
<evidence type="ECO:0000256" key="3">
    <source>
        <dbReference type="ARBA" id="ARBA00022741"/>
    </source>
</evidence>
<dbReference type="PANTHER" id="PTHR47964">
    <property type="entry name" value="ATP-DEPENDENT DNA HELICASE HOMOLOG RECG, CHLOROPLASTIC"/>
    <property type="match status" value="1"/>
</dbReference>
<evidence type="ECO:0000256" key="11">
    <source>
        <dbReference type="ARBA" id="ARBA00023235"/>
    </source>
</evidence>
<dbReference type="AlphaFoldDB" id="D1CCP1"/>
<dbReference type="CDD" id="cd18811">
    <property type="entry name" value="SF2_C_RecG"/>
    <property type="match status" value="1"/>
</dbReference>
<keyword evidence="10 15" id="KW-0234">DNA repair</keyword>
<dbReference type="CDD" id="cd17992">
    <property type="entry name" value="DEXHc_RecG"/>
    <property type="match status" value="1"/>
</dbReference>
<proteinExistence type="inferred from homology"/>
<dbReference type="RefSeq" id="WP_012875590.1">
    <property type="nucleotide sequence ID" value="NC_013525.1"/>
</dbReference>
<dbReference type="CDD" id="cd04488">
    <property type="entry name" value="RecG_wedge_OBF"/>
    <property type="match status" value="1"/>
</dbReference>